<organism evidence="1">
    <name type="scientific">hydrothermal vent metagenome</name>
    <dbReference type="NCBI Taxonomy" id="652676"/>
    <lineage>
        <taxon>unclassified sequences</taxon>
        <taxon>metagenomes</taxon>
        <taxon>ecological metagenomes</taxon>
    </lineage>
</organism>
<dbReference type="InterPro" id="IPR036412">
    <property type="entry name" value="HAD-like_sf"/>
</dbReference>
<dbReference type="PANTHER" id="PTHR10000">
    <property type="entry name" value="PHOSPHOSERINE PHOSPHATASE"/>
    <property type="match status" value="1"/>
</dbReference>
<accession>A0A160TV65</accession>
<dbReference type="InterPro" id="IPR023214">
    <property type="entry name" value="HAD_sf"/>
</dbReference>
<dbReference type="NCBIfam" id="TIGR01484">
    <property type="entry name" value="HAD-SF-IIB"/>
    <property type="match status" value="1"/>
</dbReference>
<dbReference type="Gene3D" id="3.30.1240.10">
    <property type="match status" value="1"/>
</dbReference>
<keyword evidence="1" id="KW-0378">Hydrolase</keyword>
<protein>
    <submittedName>
        <fullName evidence="1">Hydrolase (HAD superfamily)</fullName>
    </submittedName>
</protein>
<dbReference type="GO" id="GO:0016791">
    <property type="term" value="F:phosphatase activity"/>
    <property type="evidence" value="ECO:0007669"/>
    <property type="project" value="TreeGrafter"/>
</dbReference>
<name>A0A160TV65_9ZZZZ</name>
<proteinExistence type="predicted"/>
<reference evidence="1" key="1">
    <citation type="submission" date="2015-10" db="EMBL/GenBank/DDBJ databases">
        <authorList>
            <person name="Gilbert D.G."/>
        </authorList>
    </citation>
    <scope>NUCLEOTIDE SEQUENCE</scope>
</reference>
<dbReference type="GO" id="GO:0000287">
    <property type="term" value="F:magnesium ion binding"/>
    <property type="evidence" value="ECO:0007669"/>
    <property type="project" value="TreeGrafter"/>
</dbReference>
<gene>
    <name evidence="1" type="ORF">MGWOODY_XGa2883</name>
</gene>
<dbReference type="Pfam" id="PF08282">
    <property type="entry name" value="Hydrolase_3"/>
    <property type="match status" value="1"/>
</dbReference>
<evidence type="ECO:0000313" key="1">
    <source>
        <dbReference type="EMBL" id="CUS53792.1"/>
    </source>
</evidence>
<sequence length="275" mass="30906">MGRAVFTDLDGTLLGSDQKLSPANHDVLEELGQHGILRVVITGRSLFSCRRVLNRSFPIDILVTSTGAGIFSYPDFELLFDQALTEAEVSESIEVLNALKLDFMVHDPVPDNHRFRWYQHTTHNPDFAHRLTLYQGHHRPIEELDKFSKTSTQLVAVSLPGDNGSALPYLKQKLSRLTVVRTTSPLDHQSTWYEIFPSNVSKSSAAAWVCSEFNLDSNEVFAIGNDYNDLDLLRWCTRSRVVANAPPELTSEFEIVASHDDDGFTQGVVEWLDSL</sequence>
<dbReference type="SUPFAM" id="SSF56784">
    <property type="entry name" value="HAD-like"/>
    <property type="match status" value="1"/>
</dbReference>
<dbReference type="InterPro" id="IPR006379">
    <property type="entry name" value="HAD-SF_hydro_IIB"/>
</dbReference>
<dbReference type="Gene3D" id="3.40.50.1000">
    <property type="entry name" value="HAD superfamily/HAD-like"/>
    <property type="match status" value="1"/>
</dbReference>
<dbReference type="EMBL" id="CZRL01000098">
    <property type="protein sequence ID" value="CUS53792.1"/>
    <property type="molecule type" value="Genomic_DNA"/>
</dbReference>
<dbReference type="AlphaFoldDB" id="A0A160TV65"/>
<dbReference type="PANTHER" id="PTHR10000:SF8">
    <property type="entry name" value="HAD SUPERFAMILY HYDROLASE-LIKE, TYPE 3"/>
    <property type="match status" value="1"/>
</dbReference>
<dbReference type="GO" id="GO:0005829">
    <property type="term" value="C:cytosol"/>
    <property type="evidence" value="ECO:0007669"/>
    <property type="project" value="TreeGrafter"/>
</dbReference>